<dbReference type="Pfam" id="PF01554">
    <property type="entry name" value="MatE"/>
    <property type="match status" value="1"/>
</dbReference>
<feature type="transmembrane region" description="Helical" evidence="6">
    <location>
        <begin position="340"/>
        <end position="363"/>
    </location>
</feature>
<dbReference type="GO" id="GO:0042910">
    <property type="term" value="F:xenobiotic transmembrane transporter activity"/>
    <property type="evidence" value="ECO:0007669"/>
    <property type="project" value="InterPro"/>
</dbReference>
<reference evidence="7 8" key="1">
    <citation type="submission" date="2016-10" db="EMBL/GenBank/DDBJ databases">
        <authorList>
            <person name="de Groot N.N."/>
        </authorList>
    </citation>
    <scope>NUCLEOTIDE SEQUENCE [LARGE SCALE GENOMIC DNA]</scope>
    <source>
        <strain evidence="7 8">CGMCC 1.5070</strain>
    </source>
</reference>
<dbReference type="PANTHER" id="PTHR30250">
    <property type="entry name" value="PST FAMILY PREDICTED COLANIC ACID TRANSPORTER"/>
    <property type="match status" value="1"/>
</dbReference>
<evidence type="ECO:0000256" key="4">
    <source>
        <dbReference type="ARBA" id="ARBA00022989"/>
    </source>
</evidence>
<feature type="transmembrane region" description="Helical" evidence="6">
    <location>
        <begin position="21"/>
        <end position="40"/>
    </location>
</feature>
<keyword evidence="4 6" id="KW-1133">Transmembrane helix</keyword>
<dbReference type="CDD" id="cd13124">
    <property type="entry name" value="MATE_SpoVB_like"/>
    <property type="match status" value="1"/>
</dbReference>
<sequence>MTKKGSARVPARNKQTFLQGAIILLVATVLVKVIGVLFKMPLTNIIGATGMGYFNIAYGLFNTLYALSVAGLPVAVAKMVAENAAARRFRDVRRIHHLSTLAFLVTGTVGTLIMFFGAKPYVTFNKNEEALYAVAVMAPAILFVCLTSSFRGYYEGLRNMYPTAVSQVVEALGKLVFGMLFATYMMDKGMTEYEQLGTVFGKVCASPEHARLDVLPYAAAGAIAGIAVSTVLGTLYLWLRHHVRGDGITQSELKNSPMPAGRRKLMRSLVRIAVPVCLGSLVLNITTIIDISSITNRLSTALAKDSATILGMYSGAIPFAMEISGVPNFLYGTYTMAVTIFNLVPAITTTFGVSALPVIASAWATHNRSELTRGIESVLRITSLVAFPAGCGLFALAQPILLLLYPSEAAAVQIAAPMLRTLGVAVMFVSLATPVNSMLQAIGRVNVPVKLMLVGGALKLTTNYIFIADPSINIQVAPYGTLICYAFILFFSVPILCRSAETTISLVQTFFKPFMAAVLCGFCAWATYGLCSKVISQELSTLIAITISGVFYVVCLFLLRAIVKDDILMLPGGEKIAKTLEKKGLIR</sequence>
<dbReference type="Pfam" id="PF01943">
    <property type="entry name" value="Polysacc_synt"/>
    <property type="match status" value="1"/>
</dbReference>
<organism evidence="7 8">
    <name type="scientific">Hydrogenoanaerobacterium saccharovorans</name>
    <dbReference type="NCBI Taxonomy" id="474960"/>
    <lineage>
        <taxon>Bacteria</taxon>
        <taxon>Bacillati</taxon>
        <taxon>Bacillota</taxon>
        <taxon>Clostridia</taxon>
        <taxon>Eubacteriales</taxon>
        <taxon>Oscillospiraceae</taxon>
        <taxon>Hydrogenoanaerobacterium</taxon>
    </lineage>
</organism>
<feature type="transmembrane region" description="Helical" evidence="6">
    <location>
        <begin position="98"/>
        <end position="118"/>
    </location>
</feature>
<name>A0A1H7ZYM1_9FIRM</name>
<feature type="transmembrane region" description="Helical" evidence="6">
    <location>
        <begin position="384"/>
        <end position="405"/>
    </location>
</feature>
<feature type="transmembrane region" description="Helical" evidence="6">
    <location>
        <begin position="509"/>
        <end position="528"/>
    </location>
</feature>
<dbReference type="EMBL" id="FOCG01000001">
    <property type="protein sequence ID" value="SEM62688.1"/>
    <property type="molecule type" value="Genomic_DNA"/>
</dbReference>
<feature type="transmembrane region" description="Helical" evidence="6">
    <location>
        <begin position="268"/>
        <end position="289"/>
    </location>
</feature>
<keyword evidence="5 6" id="KW-0472">Membrane</keyword>
<keyword evidence="2" id="KW-1003">Cell membrane</keyword>
<dbReference type="GO" id="GO:0015297">
    <property type="term" value="F:antiporter activity"/>
    <property type="evidence" value="ECO:0007669"/>
    <property type="project" value="InterPro"/>
</dbReference>
<gene>
    <name evidence="7" type="ORF">SAMN05216180_0940</name>
</gene>
<feature type="transmembrane region" description="Helical" evidence="6">
    <location>
        <begin position="479"/>
        <end position="497"/>
    </location>
</feature>
<feature type="transmembrane region" description="Helical" evidence="6">
    <location>
        <begin position="165"/>
        <end position="186"/>
    </location>
</feature>
<feature type="transmembrane region" description="Helical" evidence="6">
    <location>
        <begin position="52"/>
        <end position="77"/>
    </location>
</feature>
<keyword evidence="3 6" id="KW-0812">Transmembrane</keyword>
<feature type="transmembrane region" description="Helical" evidence="6">
    <location>
        <begin position="217"/>
        <end position="239"/>
    </location>
</feature>
<evidence type="ECO:0000256" key="5">
    <source>
        <dbReference type="ARBA" id="ARBA00023136"/>
    </source>
</evidence>
<evidence type="ECO:0000256" key="1">
    <source>
        <dbReference type="ARBA" id="ARBA00004651"/>
    </source>
</evidence>
<feature type="transmembrane region" description="Helical" evidence="6">
    <location>
        <begin position="540"/>
        <end position="559"/>
    </location>
</feature>
<comment type="subcellular location">
    <subcellularLocation>
        <location evidence="1">Cell membrane</location>
        <topology evidence="1">Multi-pass membrane protein</topology>
    </subcellularLocation>
</comment>
<feature type="transmembrane region" description="Helical" evidence="6">
    <location>
        <begin position="411"/>
        <end position="435"/>
    </location>
</feature>
<dbReference type="PANTHER" id="PTHR30250:SF21">
    <property type="entry name" value="LIPID II FLIPPASE MURJ"/>
    <property type="match status" value="1"/>
</dbReference>
<dbReference type="Proteomes" id="UP000199158">
    <property type="component" value="Unassembled WGS sequence"/>
</dbReference>
<evidence type="ECO:0000256" key="6">
    <source>
        <dbReference type="SAM" id="Phobius"/>
    </source>
</evidence>
<dbReference type="OrthoDB" id="9775950at2"/>
<dbReference type="InterPro" id="IPR050833">
    <property type="entry name" value="Poly_Biosynth_Transport"/>
</dbReference>
<evidence type="ECO:0000256" key="3">
    <source>
        <dbReference type="ARBA" id="ARBA00022692"/>
    </source>
</evidence>
<dbReference type="STRING" id="474960.SAMN05216180_0940"/>
<evidence type="ECO:0000313" key="8">
    <source>
        <dbReference type="Proteomes" id="UP000199158"/>
    </source>
</evidence>
<dbReference type="AlphaFoldDB" id="A0A1H7ZYM1"/>
<feature type="transmembrane region" description="Helical" evidence="6">
    <location>
        <begin position="130"/>
        <end position="153"/>
    </location>
</feature>
<protein>
    <submittedName>
        <fullName evidence="7">Stage V sporulation protein B</fullName>
    </submittedName>
</protein>
<dbReference type="InterPro" id="IPR002528">
    <property type="entry name" value="MATE_fam"/>
</dbReference>
<proteinExistence type="predicted"/>
<dbReference type="GO" id="GO:0005886">
    <property type="term" value="C:plasma membrane"/>
    <property type="evidence" value="ECO:0007669"/>
    <property type="project" value="UniProtKB-SubCell"/>
</dbReference>
<dbReference type="PIRSF" id="PIRSF038958">
    <property type="entry name" value="PG_synth_SpoVB"/>
    <property type="match status" value="1"/>
</dbReference>
<dbReference type="InterPro" id="IPR002797">
    <property type="entry name" value="Polysacc_synth"/>
</dbReference>
<evidence type="ECO:0000256" key="2">
    <source>
        <dbReference type="ARBA" id="ARBA00022475"/>
    </source>
</evidence>
<keyword evidence="8" id="KW-1185">Reference proteome</keyword>
<accession>A0A1H7ZYM1</accession>
<dbReference type="InterPro" id="IPR024923">
    <property type="entry name" value="PG_synth_SpoVB"/>
</dbReference>
<evidence type="ECO:0000313" key="7">
    <source>
        <dbReference type="EMBL" id="SEM62688.1"/>
    </source>
</evidence>